<sequence>MALLPFEQAAQIDLTALATAITSEQPCGVDPRHDTSPSSVYYQLKNVRNNARTLERNALIDGEPLLSFSNQWQPLIDQVPTLLVNETKDLEFTAWYIEALTRTYGYAGLNLGFRVATLLIEQFWDGLYPWPDEDGVETRVAPLIGLNGVEGEGTLLMPISCIPITEFDGDRAYALWEYEQACEVDRLETDKKRHRIDQGAVELSLFESAVNQSSGAFYTELVSDIEDCISSYQQLVSVMDQASGLSLPTSHISKRLQAALDAVKHIAAVQLQQVDEAIQLEQESISPSDTGTSEHPQVSVNPAEQQLRTRQDAIIQLKTISDFFRKTEPHSPMSYAIDQVVRWSDLALPDLLAELIDDGSARQGYFRLVGISSENDTSS</sequence>
<gene>
    <name evidence="2" type="primary">tssA</name>
    <name evidence="2" type="ORF">C9I94_06785</name>
</gene>
<evidence type="ECO:0000259" key="1">
    <source>
        <dbReference type="Pfam" id="PF06812"/>
    </source>
</evidence>
<dbReference type="AlphaFoldDB" id="A0A0J8VE75"/>
<proteinExistence type="predicted"/>
<reference evidence="2 3" key="1">
    <citation type="submission" date="2018-01" db="EMBL/GenBank/DDBJ databases">
        <title>Whole genome sequencing of Histamine producing bacteria.</title>
        <authorList>
            <person name="Butler K."/>
        </authorList>
    </citation>
    <scope>NUCLEOTIDE SEQUENCE [LARGE SCALE GENOMIC DNA]</scope>
    <source>
        <strain evidence="2 3">DSM 24669</strain>
    </source>
</reference>
<accession>A0A0J8VE75</accession>
<dbReference type="Proteomes" id="UP000240481">
    <property type="component" value="Unassembled WGS sequence"/>
</dbReference>
<dbReference type="InterPro" id="IPR010657">
    <property type="entry name" value="ImpA_N"/>
</dbReference>
<feature type="domain" description="ImpA N-terminal" evidence="1">
    <location>
        <begin position="19"/>
        <end position="147"/>
    </location>
</feature>
<evidence type="ECO:0000313" key="2">
    <source>
        <dbReference type="EMBL" id="PSW25354.1"/>
    </source>
</evidence>
<dbReference type="PANTHER" id="PTHR37951:SF1">
    <property type="entry name" value="TYPE VI SECRETION SYSTEM COMPONENT TSSA1"/>
    <property type="match status" value="1"/>
</dbReference>
<dbReference type="InterPro" id="IPR017740">
    <property type="entry name" value="TssA-like"/>
</dbReference>
<evidence type="ECO:0000313" key="3">
    <source>
        <dbReference type="Proteomes" id="UP000240481"/>
    </source>
</evidence>
<name>A0A0J8VE75_9GAMM</name>
<protein>
    <submittedName>
        <fullName evidence="2">Type VI secretion system protein TssA</fullName>
    </submittedName>
</protein>
<dbReference type="STRING" id="680026.AB733_02845"/>
<dbReference type="Pfam" id="PF06812">
    <property type="entry name" value="ImpA_N"/>
    <property type="match status" value="1"/>
</dbReference>
<dbReference type="NCBIfam" id="TIGR03363">
    <property type="entry name" value="VI_chp_8"/>
    <property type="match status" value="1"/>
</dbReference>
<dbReference type="EMBL" id="PYLZ01000003">
    <property type="protein sequence ID" value="PSW25354.1"/>
    <property type="molecule type" value="Genomic_DNA"/>
</dbReference>
<dbReference type="PANTHER" id="PTHR37951">
    <property type="entry name" value="CYTOPLASMIC PROTEIN-RELATED"/>
    <property type="match status" value="1"/>
</dbReference>
<comment type="caution">
    <text evidence="2">The sequence shown here is derived from an EMBL/GenBank/DDBJ whole genome shotgun (WGS) entry which is preliminary data.</text>
</comment>
<organism evidence="2 3">
    <name type="scientific">Photobacterium swingsii</name>
    <dbReference type="NCBI Taxonomy" id="680026"/>
    <lineage>
        <taxon>Bacteria</taxon>
        <taxon>Pseudomonadati</taxon>
        <taxon>Pseudomonadota</taxon>
        <taxon>Gammaproteobacteria</taxon>
        <taxon>Vibrionales</taxon>
        <taxon>Vibrionaceae</taxon>
        <taxon>Photobacterium</taxon>
    </lineage>
</organism>
<keyword evidence="3" id="KW-1185">Reference proteome</keyword>
<dbReference type="OrthoDB" id="9771118at2"/>